<evidence type="ECO:0000313" key="3">
    <source>
        <dbReference type="Proteomes" id="UP001195483"/>
    </source>
</evidence>
<protein>
    <submittedName>
        <fullName evidence="2">Uncharacterized protein</fullName>
    </submittedName>
</protein>
<feature type="chain" id="PRO_5041986471" evidence="1">
    <location>
        <begin position="31"/>
        <end position="196"/>
    </location>
</feature>
<evidence type="ECO:0000256" key="1">
    <source>
        <dbReference type="SAM" id="SignalP"/>
    </source>
</evidence>
<keyword evidence="1" id="KW-0732">Signal</keyword>
<comment type="caution">
    <text evidence="2">The sequence shown here is derived from an EMBL/GenBank/DDBJ whole genome shotgun (WGS) entry which is preliminary data.</text>
</comment>
<reference evidence="2" key="1">
    <citation type="journal article" date="2021" name="Genome Biol. Evol.">
        <title>A High-Quality Reference Genome for a Parasitic Bivalve with Doubly Uniparental Inheritance (Bivalvia: Unionida).</title>
        <authorList>
            <person name="Smith C.H."/>
        </authorList>
    </citation>
    <scope>NUCLEOTIDE SEQUENCE</scope>
    <source>
        <strain evidence="2">CHS0354</strain>
    </source>
</reference>
<gene>
    <name evidence="2" type="ORF">CHS0354_003480</name>
</gene>
<accession>A0AAE0SU05</accession>
<evidence type="ECO:0000313" key="2">
    <source>
        <dbReference type="EMBL" id="KAK3598222.1"/>
    </source>
</evidence>
<dbReference type="Proteomes" id="UP001195483">
    <property type="component" value="Unassembled WGS sequence"/>
</dbReference>
<dbReference type="AlphaFoldDB" id="A0AAE0SU05"/>
<reference evidence="2" key="2">
    <citation type="journal article" date="2021" name="Genome Biol. Evol.">
        <title>Developing a high-quality reference genome for a parasitic bivalve with doubly uniparental inheritance (Bivalvia: Unionida).</title>
        <authorList>
            <person name="Smith C.H."/>
        </authorList>
    </citation>
    <scope>NUCLEOTIDE SEQUENCE</scope>
    <source>
        <strain evidence="2">CHS0354</strain>
        <tissue evidence="2">Mantle</tissue>
    </source>
</reference>
<reference evidence="2" key="3">
    <citation type="submission" date="2023-05" db="EMBL/GenBank/DDBJ databases">
        <authorList>
            <person name="Smith C.H."/>
        </authorList>
    </citation>
    <scope>NUCLEOTIDE SEQUENCE</scope>
    <source>
        <strain evidence="2">CHS0354</strain>
        <tissue evidence="2">Mantle</tissue>
    </source>
</reference>
<proteinExistence type="predicted"/>
<organism evidence="2 3">
    <name type="scientific">Potamilus streckersoni</name>
    <dbReference type="NCBI Taxonomy" id="2493646"/>
    <lineage>
        <taxon>Eukaryota</taxon>
        <taxon>Metazoa</taxon>
        <taxon>Spiralia</taxon>
        <taxon>Lophotrochozoa</taxon>
        <taxon>Mollusca</taxon>
        <taxon>Bivalvia</taxon>
        <taxon>Autobranchia</taxon>
        <taxon>Heteroconchia</taxon>
        <taxon>Palaeoheterodonta</taxon>
        <taxon>Unionida</taxon>
        <taxon>Unionoidea</taxon>
        <taxon>Unionidae</taxon>
        <taxon>Ambleminae</taxon>
        <taxon>Lampsilini</taxon>
        <taxon>Potamilus</taxon>
    </lineage>
</organism>
<sequence>MFVFCFRSSLAYKALLPCLILFLHSSFSSTLPQTKRKMNPTVDLPSPKLHLNGRDVSDEGNYTIGNSLCRSDKKCGRHDGRRYSWCSTGNTWDYCCETQCTSNPRNGDLSCNAGDHKSNCSFGKNRFTVKNKPCHDNQLCASHGMIGIQTFWCYTDARGSYDNCCHSNHNCGRYGYTYTWCYIGFVFAGQWDYCKL</sequence>
<feature type="signal peptide" evidence="1">
    <location>
        <begin position="1"/>
        <end position="30"/>
    </location>
</feature>
<dbReference type="EMBL" id="JAEAOA010000274">
    <property type="protein sequence ID" value="KAK3598222.1"/>
    <property type="molecule type" value="Genomic_DNA"/>
</dbReference>
<name>A0AAE0SU05_9BIVA</name>
<keyword evidence="3" id="KW-1185">Reference proteome</keyword>